<organism evidence="1 2">
    <name type="scientific">Armillaria luteobubalina</name>
    <dbReference type="NCBI Taxonomy" id="153913"/>
    <lineage>
        <taxon>Eukaryota</taxon>
        <taxon>Fungi</taxon>
        <taxon>Dikarya</taxon>
        <taxon>Basidiomycota</taxon>
        <taxon>Agaricomycotina</taxon>
        <taxon>Agaricomycetes</taxon>
        <taxon>Agaricomycetidae</taxon>
        <taxon>Agaricales</taxon>
        <taxon>Marasmiineae</taxon>
        <taxon>Physalacriaceae</taxon>
        <taxon>Armillaria</taxon>
    </lineage>
</organism>
<sequence length="126" mass="14338">MNDSSADITKCGFPNLHVDNWNQFAPSFEAYMCIKGLFGHFNGTEDMPEPEDPDNPTKVEKREMKAYLQDCLSATGYLWLCIDKSQCAHIGLLMGKPDAMWSKLKDIHQQQKPGTRFNAYDVLFSI</sequence>
<reference evidence="1" key="1">
    <citation type="submission" date="2023-06" db="EMBL/GenBank/DDBJ databases">
        <authorList>
            <consortium name="Lawrence Berkeley National Laboratory"/>
            <person name="Ahrendt S."/>
            <person name="Sahu N."/>
            <person name="Indic B."/>
            <person name="Wong-Bajracharya J."/>
            <person name="Merenyi Z."/>
            <person name="Ke H.-M."/>
            <person name="Monk M."/>
            <person name="Kocsube S."/>
            <person name="Drula E."/>
            <person name="Lipzen A."/>
            <person name="Balint B."/>
            <person name="Henrissat B."/>
            <person name="Andreopoulos B."/>
            <person name="Martin F.M."/>
            <person name="Harder C.B."/>
            <person name="Rigling D."/>
            <person name="Ford K.L."/>
            <person name="Foster G.D."/>
            <person name="Pangilinan J."/>
            <person name="Papanicolaou A."/>
            <person name="Barry K."/>
            <person name="LaButti K."/>
            <person name="Viragh M."/>
            <person name="Koriabine M."/>
            <person name="Yan M."/>
            <person name="Riley R."/>
            <person name="Champramary S."/>
            <person name="Plett K.L."/>
            <person name="Tsai I.J."/>
            <person name="Slot J."/>
            <person name="Sipos G."/>
            <person name="Plett J."/>
            <person name="Nagy L.G."/>
            <person name="Grigoriev I.V."/>
        </authorList>
    </citation>
    <scope>NUCLEOTIDE SEQUENCE</scope>
    <source>
        <strain evidence="1">HWK02</strain>
    </source>
</reference>
<gene>
    <name evidence="1" type="ORF">EDD18DRAFT_1360753</name>
</gene>
<dbReference type="AlphaFoldDB" id="A0AA39PKW1"/>
<keyword evidence="2" id="KW-1185">Reference proteome</keyword>
<accession>A0AA39PKW1</accession>
<protein>
    <submittedName>
        <fullName evidence="1">Uncharacterized protein</fullName>
    </submittedName>
</protein>
<proteinExistence type="predicted"/>
<evidence type="ECO:0000313" key="1">
    <source>
        <dbReference type="EMBL" id="KAK0485586.1"/>
    </source>
</evidence>
<dbReference type="Proteomes" id="UP001175228">
    <property type="component" value="Unassembled WGS sequence"/>
</dbReference>
<evidence type="ECO:0000313" key="2">
    <source>
        <dbReference type="Proteomes" id="UP001175228"/>
    </source>
</evidence>
<name>A0AA39PKW1_9AGAR</name>
<dbReference type="EMBL" id="JAUEPU010000048">
    <property type="protein sequence ID" value="KAK0485586.1"/>
    <property type="molecule type" value="Genomic_DNA"/>
</dbReference>
<comment type="caution">
    <text evidence="1">The sequence shown here is derived from an EMBL/GenBank/DDBJ whole genome shotgun (WGS) entry which is preliminary data.</text>
</comment>